<keyword evidence="3" id="KW-1185">Reference proteome</keyword>
<name>A0A5B2VJK7_9BACT</name>
<dbReference type="AlphaFoldDB" id="A0A5B2VJK7"/>
<evidence type="ECO:0000313" key="3">
    <source>
        <dbReference type="Proteomes" id="UP000324611"/>
    </source>
</evidence>
<gene>
    <name evidence="2" type="ORF">F0L74_22905</name>
</gene>
<dbReference type="PANTHER" id="PTHR36440">
    <property type="entry name" value="PUTATIVE (AFU_ORTHOLOGUE AFUA_8G07350)-RELATED"/>
    <property type="match status" value="1"/>
</dbReference>
<dbReference type="InterPro" id="IPR013096">
    <property type="entry name" value="Cupin_2"/>
</dbReference>
<dbReference type="Gene3D" id="2.60.120.10">
    <property type="entry name" value="Jelly Rolls"/>
    <property type="match status" value="1"/>
</dbReference>
<dbReference type="Pfam" id="PF07883">
    <property type="entry name" value="Cupin_2"/>
    <property type="match status" value="1"/>
</dbReference>
<reference evidence="2 3" key="2">
    <citation type="submission" date="2019-09" db="EMBL/GenBank/DDBJ databases">
        <authorList>
            <person name="Jin C."/>
        </authorList>
    </citation>
    <scope>NUCLEOTIDE SEQUENCE [LARGE SCALE GENOMIC DNA]</scope>
    <source>
        <strain evidence="2 3">BN140078</strain>
    </source>
</reference>
<evidence type="ECO:0000313" key="2">
    <source>
        <dbReference type="EMBL" id="KAA2239064.1"/>
    </source>
</evidence>
<dbReference type="SUPFAM" id="SSF51182">
    <property type="entry name" value="RmlC-like cupins"/>
    <property type="match status" value="1"/>
</dbReference>
<dbReference type="Proteomes" id="UP000324611">
    <property type="component" value="Unassembled WGS sequence"/>
</dbReference>
<comment type="caution">
    <text evidence="2">The sequence shown here is derived from an EMBL/GenBank/DDBJ whole genome shotgun (WGS) entry which is preliminary data.</text>
</comment>
<dbReference type="InterPro" id="IPR011051">
    <property type="entry name" value="RmlC_Cupin_sf"/>
</dbReference>
<proteinExistence type="predicted"/>
<feature type="domain" description="Cupin type-2" evidence="1">
    <location>
        <begin position="103"/>
        <end position="169"/>
    </location>
</feature>
<reference evidence="2 3" key="1">
    <citation type="submission" date="2019-09" db="EMBL/GenBank/DDBJ databases">
        <title>Chitinophaga ginsengihumi sp. nov., isolated from soil of ginseng rhizosphere.</title>
        <authorList>
            <person name="Lee J."/>
        </authorList>
    </citation>
    <scope>NUCLEOTIDE SEQUENCE [LARGE SCALE GENOMIC DNA]</scope>
    <source>
        <strain evidence="2 3">BN140078</strain>
    </source>
</reference>
<dbReference type="PANTHER" id="PTHR36440:SF1">
    <property type="entry name" value="PUTATIVE (AFU_ORTHOLOGUE AFUA_8G07350)-RELATED"/>
    <property type="match status" value="1"/>
</dbReference>
<dbReference type="InterPro" id="IPR053146">
    <property type="entry name" value="QDO-like"/>
</dbReference>
<protein>
    <submittedName>
        <fullName evidence="2">Cupin domain-containing protein</fullName>
    </submittedName>
</protein>
<organism evidence="2 3">
    <name type="scientific">Chitinophaga agrisoli</name>
    <dbReference type="NCBI Taxonomy" id="2607653"/>
    <lineage>
        <taxon>Bacteria</taxon>
        <taxon>Pseudomonadati</taxon>
        <taxon>Bacteroidota</taxon>
        <taxon>Chitinophagia</taxon>
        <taxon>Chitinophagales</taxon>
        <taxon>Chitinophagaceae</taxon>
        <taxon>Chitinophaga</taxon>
    </lineage>
</organism>
<evidence type="ECO:0000259" key="1">
    <source>
        <dbReference type="Pfam" id="PF07883"/>
    </source>
</evidence>
<sequence>MLHGLCASHDAILLFLSWCFSNAIVKLFFQSRFISAILGYKHDGLILTIPRLICTISGCRYLVALRIVNSGTVNNSFWLFDTFLTIIDEEKNTNRRYDLIEGVIPPGIETPLHIHGRYAESIYVLEGECTVYMEKGTFVLKPGDHIFIPLGAPHAVASSGKTAARALTVASPSGFADLIRNVGQPGELHGLRPDAADDLQAFMRYSDKIGDVILGPPGSRPAKQAAFPVNGTPV</sequence>
<dbReference type="EMBL" id="VUOC01000004">
    <property type="protein sequence ID" value="KAA2239064.1"/>
    <property type="molecule type" value="Genomic_DNA"/>
</dbReference>
<accession>A0A5B2VJK7</accession>
<dbReference type="InterPro" id="IPR014710">
    <property type="entry name" value="RmlC-like_jellyroll"/>
</dbReference>